<gene>
    <name evidence="2" type="ORF">JIN87_20865</name>
</gene>
<evidence type="ECO:0000256" key="1">
    <source>
        <dbReference type="ARBA" id="ARBA00022801"/>
    </source>
</evidence>
<dbReference type="Gene3D" id="1.50.10.10">
    <property type="match status" value="1"/>
</dbReference>
<organism evidence="2 3">
    <name type="scientific">Pelagicoccus mobilis</name>
    <dbReference type="NCBI Taxonomy" id="415221"/>
    <lineage>
        <taxon>Bacteria</taxon>
        <taxon>Pseudomonadati</taxon>
        <taxon>Verrucomicrobiota</taxon>
        <taxon>Opitutia</taxon>
        <taxon>Puniceicoccales</taxon>
        <taxon>Pelagicoccaceae</taxon>
        <taxon>Pelagicoccus</taxon>
    </lineage>
</organism>
<keyword evidence="1 2" id="KW-0378">Hydrolase</keyword>
<protein>
    <submittedName>
        <fullName evidence="2">Glycoside hydrolase family 88 protein</fullName>
    </submittedName>
</protein>
<dbReference type="EMBL" id="JAENIL010000046">
    <property type="protein sequence ID" value="MBK1879352.1"/>
    <property type="molecule type" value="Genomic_DNA"/>
</dbReference>
<dbReference type="GO" id="GO:0016787">
    <property type="term" value="F:hydrolase activity"/>
    <property type="evidence" value="ECO:0007669"/>
    <property type="project" value="UniProtKB-KW"/>
</dbReference>
<keyword evidence="3" id="KW-1185">Reference proteome</keyword>
<dbReference type="InterPro" id="IPR052043">
    <property type="entry name" value="PolySaccharide_Degr_Enz"/>
</dbReference>
<dbReference type="InterPro" id="IPR032342">
    <property type="entry name" value="DUF4861"/>
</dbReference>
<dbReference type="Pfam" id="PF07470">
    <property type="entry name" value="Glyco_hydro_88"/>
    <property type="match status" value="1"/>
</dbReference>
<sequence length="660" mass="74455">MLRTLFISFVVCLAAPLFSQIDAYRVEAALRHSADWQLAHPNENQAYPVGIREWHMASLYDGLLRLSLITGDARYLSEVVRQAELTNWSPGDEVYNADDAAVGHAWLDIYSLDRNHKERLAPWKKRYDYILAHPATVGLEHASRKLVGGRVETHHDRWSWADSLYMAPPTLARLYEITGDEKYIDFIESEWRLTHSLLYDKSSQLYFRDSRFIEKRLPNGKKTFWSRGNGWVYGGLALTLEKLPKEHSLRDFLEGIFKEMSVSLKARQQADGLWYPNLDDPTDIPMKETSGTGFYVYGMAWGVNNGLLSKEEYWPSIEKGWSGLMSCIQDTGMLGYVQPVGAAPVDNIKPELTHVYATGAFLLAGTEILKTLGVDEVTETAALLDRAEEMAFGDGVPEALAVYQPYRKDDLAWENDKMAFRVYGPALKDAPEGSGIDCWMKSVPSPIIRKWYADDFAGKKSYHKDHGEGYDGYKVGSARGCGGTGLWEDGRLKTSNVWKTAAIMWTRRDELQIGLDYYYGEGDSREVLREKKVISLKLGDEFCEVSSRFSDGKWGPALVDLEVAVGLTAQGKDPQVEFSKKEGWMAVWDRFPNGDEIGTGISVDPDALQGFERIGEGKGSESIAVLKTDAEGQIHYRMGFTWIRGELSKNIDDWSKRLSK</sequence>
<accession>A0A934VRF7</accession>
<dbReference type="InterPro" id="IPR008928">
    <property type="entry name" value="6-hairpin_glycosidase_sf"/>
</dbReference>
<evidence type="ECO:0000313" key="3">
    <source>
        <dbReference type="Proteomes" id="UP000617628"/>
    </source>
</evidence>
<dbReference type="Proteomes" id="UP000617628">
    <property type="component" value="Unassembled WGS sequence"/>
</dbReference>
<evidence type="ECO:0000313" key="2">
    <source>
        <dbReference type="EMBL" id="MBK1879352.1"/>
    </source>
</evidence>
<dbReference type="PANTHER" id="PTHR33886:SF8">
    <property type="entry name" value="UNSATURATED RHAMNOGALACTURONAN HYDROLASE (EUROFUNG)"/>
    <property type="match status" value="1"/>
</dbReference>
<dbReference type="PANTHER" id="PTHR33886">
    <property type="entry name" value="UNSATURATED RHAMNOGALACTURONAN HYDROLASE (EUROFUNG)"/>
    <property type="match status" value="1"/>
</dbReference>
<dbReference type="InterPro" id="IPR012341">
    <property type="entry name" value="6hp_glycosidase-like_sf"/>
</dbReference>
<dbReference type="RefSeq" id="WP_200357565.1">
    <property type="nucleotide sequence ID" value="NZ_JAENIL010000046.1"/>
</dbReference>
<dbReference type="GO" id="GO:0005975">
    <property type="term" value="P:carbohydrate metabolic process"/>
    <property type="evidence" value="ECO:0007669"/>
    <property type="project" value="InterPro"/>
</dbReference>
<comment type="caution">
    <text evidence="2">The sequence shown here is derived from an EMBL/GenBank/DDBJ whole genome shotgun (WGS) entry which is preliminary data.</text>
</comment>
<reference evidence="2" key="1">
    <citation type="submission" date="2021-01" db="EMBL/GenBank/DDBJ databases">
        <title>Modified the classification status of verrucomicrobia.</title>
        <authorList>
            <person name="Feng X."/>
        </authorList>
    </citation>
    <scope>NUCLEOTIDE SEQUENCE</scope>
    <source>
        <strain evidence="2">KCTC 13126</strain>
    </source>
</reference>
<proteinExistence type="predicted"/>
<name>A0A934VRF7_9BACT</name>
<dbReference type="InterPro" id="IPR010905">
    <property type="entry name" value="Glyco_hydro_88"/>
</dbReference>
<dbReference type="Pfam" id="PF16153">
    <property type="entry name" value="DUF4861"/>
    <property type="match status" value="1"/>
</dbReference>
<dbReference type="AlphaFoldDB" id="A0A934VRF7"/>
<dbReference type="SUPFAM" id="SSF48208">
    <property type="entry name" value="Six-hairpin glycosidases"/>
    <property type="match status" value="1"/>
</dbReference>